<dbReference type="InterPro" id="IPR007630">
    <property type="entry name" value="RNA_pol_sigma70_r4"/>
</dbReference>
<feature type="domain" description="RNA polymerase sigma-70 region 4" evidence="1">
    <location>
        <begin position="1"/>
        <end position="42"/>
    </location>
</feature>
<comment type="caution">
    <text evidence="2">The sequence shown here is derived from an EMBL/GenBank/DDBJ whole genome shotgun (WGS) entry which is preliminary data.</text>
</comment>
<dbReference type="Pfam" id="PF04545">
    <property type="entry name" value="Sigma70_r4"/>
    <property type="match status" value="1"/>
</dbReference>
<name>A0A6M0RN57_9CYAN</name>
<dbReference type="InterPro" id="IPR013324">
    <property type="entry name" value="RNA_pol_sigma_r3/r4-like"/>
</dbReference>
<accession>A0A6M0RN57</accession>
<keyword evidence="3" id="KW-1185">Reference proteome</keyword>
<dbReference type="CDD" id="cd06171">
    <property type="entry name" value="Sigma70_r4"/>
    <property type="match status" value="1"/>
</dbReference>
<dbReference type="GO" id="GO:0003700">
    <property type="term" value="F:DNA-binding transcription factor activity"/>
    <property type="evidence" value="ECO:0007669"/>
    <property type="project" value="InterPro"/>
</dbReference>
<evidence type="ECO:0000313" key="2">
    <source>
        <dbReference type="EMBL" id="NEZ57193.1"/>
    </source>
</evidence>
<feature type="non-terminal residue" evidence="2">
    <location>
        <position position="1"/>
    </location>
</feature>
<reference evidence="2 3" key="1">
    <citation type="journal article" date="2020" name="Microb. Ecol.">
        <title>Ecogenomics of the Marine Benthic Filamentous Cyanobacterium Adonisia.</title>
        <authorList>
            <person name="Walter J.M."/>
            <person name="Coutinho F.H."/>
            <person name="Leomil L."/>
            <person name="Hargreaves P.I."/>
            <person name="Campeao M.E."/>
            <person name="Vieira V.V."/>
            <person name="Silva B.S."/>
            <person name="Fistarol G.O."/>
            <person name="Salomon P.S."/>
            <person name="Sawabe T."/>
            <person name="Mino S."/>
            <person name="Hosokawa M."/>
            <person name="Miyashita H."/>
            <person name="Maruyama F."/>
            <person name="van Verk M.C."/>
            <person name="Dutilh B.E."/>
            <person name="Thompson C.C."/>
            <person name="Thompson F.L."/>
        </authorList>
    </citation>
    <scope>NUCLEOTIDE SEQUENCE [LARGE SCALE GENOMIC DNA]</scope>
    <source>
        <strain evidence="2 3">CCMR0081</strain>
    </source>
</reference>
<dbReference type="Gene3D" id="1.10.10.10">
    <property type="entry name" value="Winged helix-like DNA-binding domain superfamily/Winged helix DNA-binding domain"/>
    <property type="match status" value="1"/>
</dbReference>
<dbReference type="EMBL" id="QXHD01000004">
    <property type="protein sequence ID" value="NEZ57193.1"/>
    <property type="molecule type" value="Genomic_DNA"/>
</dbReference>
<dbReference type="RefSeq" id="WP_163703510.1">
    <property type="nucleotide sequence ID" value="NZ_QXHD01000004.1"/>
</dbReference>
<organism evidence="2 3">
    <name type="scientific">Adonisia turfae CCMR0081</name>
    <dbReference type="NCBI Taxonomy" id="2292702"/>
    <lineage>
        <taxon>Bacteria</taxon>
        <taxon>Bacillati</taxon>
        <taxon>Cyanobacteriota</taxon>
        <taxon>Adonisia</taxon>
        <taxon>Adonisia turfae</taxon>
    </lineage>
</organism>
<dbReference type="InterPro" id="IPR036388">
    <property type="entry name" value="WH-like_DNA-bd_sf"/>
</dbReference>
<dbReference type="AlphaFoldDB" id="A0A6M0RN57"/>
<dbReference type="GO" id="GO:0006352">
    <property type="term" value="P:DNA-templated transcription initiation"/>
    <property type="evidence" value="ECO:0007669"/>
    <property type="project" value="InterPro"/>
</dbReference>
<sequence length="48" mass="5608">ERQVIEIAYYEGLSQSEIAQRLDIPLGTVKSRSRQALRKLRQTLQDHL</sequence>
<evidence type="ECO:0000313" key="3">
    <source>
        <dbReference type="Proteomes" id="UP000481033"/>
    </source>
</evidence>
<gene>
    <name evidence="2" type="ORF">DXZ20_16215</name>
</gene>
<dbReference type="SUPFAM" id="SSF88659">
    <property type="entry name" value="Sigma3 and sigma4 domains of RNA polymerase sigma factors"/>
    <property type="match status" value="1"/>
</dbReference>
<proteinExistence type="predicted"/>
<evidence type="ECO:0000259" key="1">
    <source>
        <dbReference type="Pfam" id="PF04545"/>
    </source>
</evidence>
<dbReference type="Proteomes" id="UP000481033">
    <property type="component" value="Unassembled WGS sequence"/>
</dbReference>
<protein>
    <submittedName>
        <fullName evidence="2">Winged helix-turn-helix transcriptional regulator</fullName>
    </submittedName>
</protein>